<dbReference type="RefSeq" id="WP_148203599.1">
    <property type="nucleotide sequence ID" value="NC_007712.1"/>
</dbReference>
<dbReference type="AlphaFoldDB" id="A0A193QMQ8"/>
<organism evidence="1 2">
    <name type="scientific">Sodalis glossinidius (strain morsitans)</name>
    <dbReference type="NCBI Taxonomy" id="343509"/>
    <lineage>
        <taxon>Bacteria</taxon>
        <taxon>Pseudomonadati</taxon>
        <taxon>Pseudomonadota</taxon>
        <taxon>Gammaproteobacteria</taxon>
        <taxon>Enterobacterales</taxon>
        <taxon>Bruguierivoracaceae</taxon>
        <taxon>Sodalis</taxon>
    </lineage>
</organism>
<gene>
    <name evidence="1" type="ORF">SGGMMB4_05083</name>
</gene>
<accession>A0A193QMQ8</accession>
<dbReference type="EMBL" id="LN854557">
    <property type="protein sequence ID" value="CRL46442.1"/>
    <property type="molecule type" value="Genomic_DNA"/>
</dbReference>
<sequence length="92" mass="10856">MLTDYSSFRFHLEFDEDDHMADFMRKINDKAFVVNKSQETWYPEKGREDHFTTYTTNYGKINGLWVIDKNTCLNLFIHGSSKLSSATFSRLC</sequence>
<evidence type="ECO:0000313" key="1">
    <source>
        <dbReference type="EMBL" id="CRL46442.1"/>
    </source>
</evidence>
<proteinExistence type="predicted"/>
<protein>
    <submittedName>
        <fullName evidence="1">Uncharacterized protein</fullName>
    </submittedName>
</protein>
<reference evidence="1 2" key="1">
    <citation type="submission" date="2015-05" db="EMBL/GenBank/DDBJ databases">
        <authorList>
            <person name="Goodhead I."/>
        </authorList>
    </citation>
    <scope>NUCLEOTIDE SEQUENCE [LARGE SCALE GENOMIC DNA]</scope>
    <source>
        <strain evidence="2">morsitans</strain>
    </source>
</reference>
<evidence type="ECO:0000313" key="2">
    <source>
        <dbReference type="Proteomes" id="UP000245838"/>
    </source>
</evidence>
<name>A0A193QMQ8_SODGM</name>
<dbReference type="Proteomes" id="UP000245838">
    <property type="component" value="Chromosome sggmmb4_Chromosome"/>
</dbReference>